<gene>
    <name evidence="2" type="ORF">PIB30_012620</name>
</gene>
<comment type="caution">
    <text evidence="2">The sequence shown here is derived from an EMBL/GenBank/DDBJ whole genome shotgun (WGS) entry which is preliminary data.</text>
</comment>
<evidence type="ECO:0000256" key="1">
    <source>
        <dbReference type="SAM" id="MobiDB-lite"/>
    </source>
</evidence>
<reference evidence="2 3" key="1">
    <citation type="journal article" date="2023" name="Plants (Basel)">
        <title>Bridging the Gap: Combining Genomics and Transcriptomics Approaches to Understand Stylosanthes scabra, an Orphan Legume from the Brazilian Caatinga.</title>
        <authorList>
            <person name="Ferreira-Neto J.R.C."/>
            <person name="da Silva M.D."/>
            <person name="Binneck E."/>
            <person name="de Melo N.F."/>
            <person name="da Silva R.H."/>
            <person name="de Melo A.L.T.M."/>
            <person name="Pandolfi V."/>
            <person name="Bustamante F.O."/>
            <person name="Brasileiro-Vidal A.C."/>
            <person name="Benko-Iseppon A.M."/>
        </authorList>
    </citation>
    <scope>NUCLEOTIDE SEQUENCE [LARGE SCALE GENOMIC DNA]</scope>
    <source>
        <tissue evidence="2">Leaves</tissue>
    </source>
</reference>
<proteinExistence type="predicted"/>
<accession>A0ABU6Y4B6</accession>
<sequence length="180" mass="18503">MSPRTGPNPELGEGVDGMRSYTQAITGPSVASVAEDEQPGMRDPNPAADRGVVGSNSGGTADVETVCDRVSGVKPPAGENNACTAGTSAGRERAEVMHACIADVAMDACTADVGQDACTVGEGMDAGTDVVMADNTENLARAELGHDAAELADPACIPSPRRNVRRQIRVQADRSSVHRT</sequence>
<evidence type="ECO:0000313" key="3">
    <source>
        <dbReference type="Proteomes" id="UP001341840"/>
    </source>
</evidence>
<name>A0ABU6Y4B6_9FABA</name>
<dbReference type="EMBL" id="JASCZI010241687">
    <property type="protein sequence ID" value="MED6204849.1"/>
    <property type="molecule type" value="Genomic_DNA"/>
</dbReference>
<protein>
    <submittedName>
        <fullName evidence="2">Uncharacterized protein</fullName>
    </submittedName>
</protein>
<keyword evidence="3" id="KW-1185">Reference proteome</keyword>
<feature type="region of interest" description="Disordered" evidence="1">
    <location>
        <begin position="1"/>
        <end position="63"/>
    </location>
</feature>
<dbReference type="Proteomes" id="UP001341840">
    <property type="component" value="Unassembled WGS sequence"/>
</dbReference>
<organism evidence="2 3">
    <name type="scientific">Stylosanthes scabra</name>
    <dbReference type="NCBI Taxonomy" id="79078"/>
    <lineage>
        <taxon>Eukaryota</taxon>
        <taxon>Viridiplantae</taxon>
        <taxon>Streptophyta</taxon>
        <taxon>Embryophyta</taxon>
        <taxon>Tracheophyta</taxon>
        <taxon>Spermatophyta</taxon>
        <taxon>Magnoliopsida</taxon>
        <taxon>eudicotyledons</taxon>
        <taxon>Gunneridae</taxon>
        <taxon>Pentapetalae</taxon>
        <taxon>rosids</taxon>
        <taxon>fabids</taxon>
        <taxon>Fabales</taxon>
        <taxon>Fabaceae</taxon>
        <taxon>Papilionoideae</taxon>
        <taxon>50 kb inversion clade</taxon>
        <taxon>dalbergioids sensu lato</taxon>
        <taxon>Dalbergieae</taxon>
        <taxon>Pterocarpus clade</taxon>
        <taxon>Stylosanthes</taxon>
    </lineage>
</organism>
<evidence type="ECO:0000313" key="2">
    <source>
        <dbReference type="EMBL" id="MED6204849.1"/>
    </source>
</evidence>